<feature type="compositionally biased region" description="Basic and acidic residues" evidence="1">
    <location>
        <begin position="61"/>
        <end position="80"/>
    </location>
</feature>
<evidence type="ECO:0000313" key="3">
    <source>
        <dbReference type="Proteomes" id="UP001206925"/>
    </source>
</evidence>
<keyword evidence="3" id="KW-1185">Reference proteome</keyword>
<feature type="region of interest" description="Disordered" evidence="1">
    <location>
        <begin position="1"/>
        <end position="80"/>
    </location>
</feature>
<feature type="region of interest" description="Disordered" evidence="1">
    <location>
        <begin position="132"/>
        <end position="156"/>
    </location>
</feature>
<sequence>MASVEVESITNNLQEKMESTDEASKEIEPIVATPPAPEAEVEEPTKEPLTIDAPALVEEPPVNHDPIETETKAMEEPKNEVEEVKAEATQEEVKETEEAKQETLATTDVVAEETSATIDAVAKETQTSVTEEVKKHVKEDEKSDEVVASTEVAKEE</sequence>
<feature type="compositionally biased region" description="Basic and acidic residues" evidence="1">
    <location>
        <begin position="15"/>
        <end position="28"/>
    </location>
</feature>
<proteinExistence type="predicted"/>
<comment type="caution">
    <text evidence="2">The sequence shown here is derived from an EMBL/GenBank/DDBJ whole genome shotgun (WGS) entry which is preliminary data.</text>
</comment>
<reference evidence="2" key="1">
    <citation type="submission" date="2022-06" db="EMBL/GenBank/DDBJ databases">
        <title>Uncovering the hologenomic basis of an extraordinary plant invasion.</title>
        <authorList>
            <person name="Bieker V.C."/>
            <person name="Martin M.D."/>
            <person name="Gilbert T."/>
            <person name="Hodgins K."/>
            <person name="Battlay P."/>
            <person name="Petersen B."/>
            <person name="Wilson J."/>
        </authorList>
    </citation>
    <scope>NUCLEOTIDE SEQUENCE</scope>
    <source>
        <strain evidence="2">AA19_3_7</strain>
        <tissue evidence="2">Leaf</tissue>
    </source>
</reference>
<gene>
    <name evidence="2" type="ORF">M8C21_020682</name>
</gene>
<dbReference type="AlphaFoldDB" id="A0AAD5D2W0"/>
<evidence type="ECO:0000313" key="2">
    <source>
        <dbReference type="EMBL" id="KAI7752459.1"/>
    </source>
</evidence>
<protein>
    <submittedName>
        <fullName evidence="2">Uncharacterized protein</fullName>
    </submittedName>
</protein>
<name>A0AAD5D2W0_AMBAR</name>
<dbReference type="Proteomes" id="UP001206925">
    <property type="component" value="Unassembled WGS sequence"/>
</dbReference>
<dbReference type="EMBL" id="JAMZMK010005682">
    <property type="protein sequence ID" value="KAI7752459.1"/>
    <property type="molecule type" value="Genomic_DNA"/>
</dbReference>
<accession>A0AAD5D2W0</accession>
<feature type="compositionally biased region" description="Basic and acidic residues" evidence="1">
    <location>
        <begin position="132"/>
        <end position="145"/>
    </location>
</feature>
<organism evidence="2 3">
    <name type="scientific">Ambrosia artemisiifolia</name>
    <name type="common">Common ragweed</name>
    <dbReference type="NCBI Taxonomy" id="4212"/>
    <lineage>
        <taxon>Eukaryota</taxon>
        <taxon>Viridiplantae</taxon>
        <taxon>Streptophyta</taxon>
        <taxon>Embryophyta</taxon>
        <taxon>Tracheophyta</taxon>
        <taxon>Spermatophyta</taxon>
        <taxon>Magnoliopsida</taxon>
        <taxon>eudicotyledons</taxon>
        <taxon>Gunneridae</taxon>
        <taxon>Pentapetalae</taxon>
        <taxon>asterids</taxon>
        <taxon>campanulids</taxon>
        <taxon>Asterales</taxon>
        <taxon>Asteraceae</taxon>
        <taxon>Asteroideae</taxon>
        <taxon>Heliantheae alliance</taxon>
        <taxon>Heliantheae</taxon>
        <taxon>Ambrosia</taxon>
    </lineage>
</organism>
<evidence type="ECO:0000256" key="1">
    <source>
        <dbReference type="SAM" id="MobiDB-lite"/>
    </source>
</evidence>